<evidence type="ECO:0000313" key="5">
    <source>
        <dbReference type="Proteomes" id="UP000216339"/>
    </source>
</evidence>
<accession>A0A271J360</accession>
<evidence type="ECO:0008006" key="6">
    <source>
        <dbReference type="Google" id="ProtNLM"/>
    </source>
</evidence>
<evidence type="ECO:0000256" key="3">
    <source>
        <dbReference type="SAM" id="SignalP"/>
    </source>
</evidence>
<name>A0A271J360_9BACT</name>
<keyword evidence="2" id="KW-0472">Membrane</keyword>
<feature type="transmembrane region" description="Helical" evidence="2">
    <location>
        <begin position="62"/>
        <end position="82"/>
    </location>
</feature>
<keyword evidence="5" id="KW-1185">Reference proteome</keyword>
<feature type="compositionally biased region" description="Pro residues" evidence="1">
    <location>
        <begin position="43"/>
        <end position="56"/>
    </location>
</feature>
<dbReference type="EMBL" id="MQWD01000001">
    <property type="protein sequence ID" value="PAP77484.1"/>
    <property type="molecule type" value="Genomic_DNA"/>
</dbReference>
<keyword evidence="2" id="KW-0812">Transmembrane</keyword>
<evidence type="ECO:0000256" key="2">
    <source>
        <dbReference type="SAM" id="Phobius"/>
    </source>
</evidence>
<dbReference type="InterPro" id="IPR058207">
    <property type="entry name" value="PID_CTERM"/>
</dbReference>
<reference evidence="4 5" key="1">
    <citation type="submission" date="2016-11" db="EMBL/GenBank/DDBJ databases">
        <title>Study of marine rhodopsin-containing bacteria.</title>
        <authorList>
            <person name="Yoshizawa S."/>
            <person name="Kumagai Y."/>
            <person name="Kogure K."/>
        </authorList>
    </citation>
    <scope>NUCLEOTIDE SEQUENCE [LARGE SCALE GENOMIC DNA]</scope>
    <source>
        <strain evidence="4 5">SAORIC-28</strain>
    </source>
</reference>
<evidence type="ECO:0000256" key="1">
    <source>
        <dbReference type="SAM" id="MobiDB-lite"/>
    </source>
</evidence>
<feature type="region of interest" description="Disordered" evidence="1">
    <location>
        <begin position="23"/>
        <end position="63"/>
    </location>
</feature>
<dbReference type="Proteomes" id="UP000216339">
    <property type="component" value="Unassembled WGS sequence"/>
</dbReference>
<sequence length="89" mass="8819">MRVLVLIWFVVLGLSSAAAQSVPSWAAPSPPAPPATPTQYPGGAPPPAGPPAPPGTPTQYPATVPIDGGLGLLALAGGAYAVSKLRRRG</sequence>
<keyword evidence="2" id="KW-1133">Transmembrane helix</keyword>
<dbReference type="RefSeq" id="WP_095511152.1">
    <property type="nucleotide sequence ID" value="NZ_MQWD01000001.1"/>
</dbReference>
<comment type="caution">
    <text evidence="4">The sequence shown here is derived from an EMBL/GenBank/DDBJ whole genome shotgun (WGS) entry which is preliminary data.</text>
</comment>
<feature type="signal peptide" evidence="3">
    <location>
        <begin position="1"/>
        <end position="26"/>
    </location>
</feature>
<dbReference type="NCBIfam" id="NF046080">
    <property type="entry name" value="PID_CTERM"/>
    <property type="match status" value="1"/>
</dbReference>
<dbReference type="AlphaFoldDB" id="A0A271J360"/>
<protein>
    <recommendedName>
        <fullName evidence="6">Gram-positive cocci surface proteins LPxTG domain-containing protein</fullName>
    </recommendedName>
</protein>
<organism evidence="4 5">
    <name type="scientific">Rubrivirga marina</name>
    <dbReference type="NCBI Taxonomy" id="1196024"/>
    <lineage>
        <taxon>Bacteria</taxon>
        <taxon>Pseudomonadati</taxon>
        <taxon>Rhodothermota</taxon>
        <taxon>Rhodothermia</taxon>
        <taxon>Rhodothermales</taxon>
        <taxon>Rubricoccaceae</taxon>
        <taxon>Rubrivirga</taxon>
    </lineage>
</organism>
<keyword evidence="3" id="KW-0732">Signal</keyword>
<gene>
    <name evidence="4" type="ORF">BSZ37_14075</name>
</gene>
<evidence type="ECO:0000313" key="4">
    <source>
        <dbReference type="EMBL" id="PAP77484.1"/>
    </source>
</evidence>
<feature type="chain" id="PRO_5013035269" description="Gram-positive cocci surface proteins LPxTG domain-containing protein" evidence="3">
    <location>
        <begin position="27"/>
        <end position="89"/>
    </location>
</feature>
<proteinExistence type="predicted"/>